<evidence type="ECO:0000256" key="1">
    <source>
        <dbReference type="ARBA" id="ARBA00022527"/>
    </source>
</evidence>
<evidence type="ECO:0000256" key="7">
    <source>
        <dbReference type="SAM" id="MobiDB-lite"/>
    </source>
</evidence>
<comment type="caution">
    <text evidence="9">The sequence shown here is derived from an EMBL/GenBank/DDBJ whole genome shotgun (WGS) entry which is preliminary data.</text>
</comment>
<keyword evidence="4" id="KW-0418">Kinase</keyword>
<dbReference type="EMBL" id="JBAMIC010000001">
    <property type="protein sequence ID" value="KAK7114878.1"/>
    <property type="molecule type" value="Genomic_DNA"/>
</dbReference>
<evidence type="ECO:0000313" key="9">
    <source>
        <dbReference type="EMBL" id="KAK7114878.1"/>
    </source>
</evidence>
<accession>A0AAN9BZX9</accession>
<keyword evidence="2" id="KW-0808">Transferase</keyword>
<dbReference type="Gene3D" id="1.10.510.10">
    <property type="entry name" value="Transferase(Phosphotransferase) domain 1"/>
    <property type="match status" value="1"/>
</dbReference>
<keyword evidence="10" id="KW-1185">Reference proteome</keyword>
<dbReference type="PROSITE" id="PS00107">
    <property type="entry name" value="PROTEIN_KINASE_ATP"/>
    <property type="match status" value="1"/>
</dbReference>
<dbReference type="Pfam" id="PF00069">
    <property type="entry name" value="Pkinase"/>
    <property type="match status" value="1"/>
</dbReference>
<feature type="binding site" evidence="6">
    <location>
        <position position="336"/>
    </location>
    <ligand>
        <name>ATP</name>
        <dbReference type="ChEBI" id="CHEBI:30616"/>
    </ligand>
</feature>
<evidence type="ECO:0000256" key="6">
    <source>
        <dbReference type="PROSITE-ProRule" id="PRU10141"/>
    </source>
</evidence>
<name>A0AAN9BZX9_9CAEN</name>
<dbReference type="PROSITE" id="PS50011">
    <property type="entry name" value="PROTEIN_KINASE_DOM"/>
    <property type="match status" value="1"/>
</dbReference>
<dbReference type="PANTHER" id="PTHR24351">
    <property type="entry name" value="RIBOSOMAL PROTEIN S6 KINASE"/>
    <property type="match status" value="1"/>
</dbReference>
<dbReference type="SMART" id="SM00220">
    <property type="entry name" value="S_TKc"/>
    <property type="match status" value="1"/>
</dbReference>
<dbReference type="Gene3D" id="3.30.200.20">
    <property type="entry name" value="Phosphorylase Kinase, domain 1"/>
    <property type="match status" value="1"/>
</dbReference>
<feature type="region of interest" description="Disordered" evidence="7">
    <location>
        <begin position="42"/>
        <end position="66"/>
    </location>
</feature>
<evidence type="ECO:0000256" key="4">
    <source>
        <dbReference type="ARBA" id="ARBA00022777"/>
    </source>
</evidence>
<dbReference type="InterPro" id="IPR011009">
    <property type="entry name" value="Kinase-like_dom_sf"/>
</dbReference>
<feature type="region of interest" description="Disordered" evidence="7">
    <location>
        <begin position="282"/>
        <end position="304"/>
    </location>
</feature>
<dbReference type="SUPFAM" id="SSF56112">
    <property type="entry name" value="Protein kinase-like (PK-like)"/>
    <property type="match status" value="1"/>
</dbReference>
<dbReference type="AlphaFoldDB" id="A0AAN9BZX9"/>
<sequence>MPSGEPNVNTSSSQGQDLDCSTFKNTSCSRLIVPLIVIPDETENPDCGGGGAKSQTDDDALSGNISLTENESDISISSFAVISRPEEAIFPPLSWCTYDNKRFQSISDDQDQSTVKALQMARDSKSLASFPPYQRGSPASVKSTLVGDRPMYTQSTVPSCVNFEADLPFIDHNAAKTIAQKINALEADEGPKKVGFFCCGRCSVKKSESEGISGGKNTLHVFGTALRRKPDPWISPGRTRRHTSDQYVWRQQLETAIRNSGGGSQNGLKGSYRIGSRLPRLHEFSEKTDAPPPEPDGSREPKPEDFFDFLEQLGSGSYGKVYLTRFRVTKEHLAVKVQLTMQRRRAEVEVRVMLSTGNYPFLVSLHSHFSTMFALYIVMEYLPGGSLTKRLTEPFSPVAAAFYSAQIALGIMYLHSQGILFRDLKPDNVLFTEHNNLKICDFGSCLPGCFGKKNVKVSTGTPRYWAPEKLTQKSYARPADWWSLGLILFQMLNGRFPFSNSEPGYCAFTHEVLTAEPKYDSKLPKDAISCCKGLLTKAPDRRLGGPEEYECLTDHPFYRRRVDWKKLEALTARPPPMYAHRHASMPTYIL</sequence>
<keyword evidence="1" id="KW-0723">Serine/threonine-protein kinase</keyword>
<evidence type="ECO:0000259" key="8">
    <source>
        <dbReference type="PROSITE" id="PS50011"/>
    </source>
</evidence>
<protein>
    <recommendedName>
        <fullName evidence="8">Protein kinase domain-containing protein</fullName>
    </recommendedName>
</protein>
<proteinExistence type="predicted"/>
<evidence type="ECO:0000256" key="3">
    <source>
        <dbReference type="ARBA" id="ARBA00022741"/>
    </source>
</evidence>
<dbReference type="InterPro" id="IPR000719">
    <property type="entry name" value="Prot_kinase_dom"/>
</dbReference>
<feature type="domain" description="Protein kinase" evidence="8">
    <location>
        <begin position="307"/>
        <end position="558"/>
    </location>
</feature>
<gene>
    <name evidence="9" type="ORF">V1264_000860</name>
</gene>
<evidence type="ECO:0000256" key="2">
    <source>
        <dbReference type="ARBA" id="ARBA00022679"/>
    </source>
</evidence>
<keyword evidence="3 6" id="KW-0547">Nucleotide-binding</keyword>
<dbReference type="GO" id="GO:0005524">
    <property type="term" value="F:ATP binding"/>
    <property type="evidence" value="ECO:0007669"/>
    <property type="project" value="UniProtKB-UniRule"/>
</dbReference>
<evidence type="ECO:0000256" key="5">
    <source>
        <dbReference type="ARBA" id="ARBA00022840"/>
    </source>
</evidence>
<evidence type="ECO:0000313" key="10">
    <source>
        <dbReference type="Proteomes" id="UP001374579"/>
    </source>
</evidence>
<dbReference type="GO" id="GO:0004674">
    <property type="term" value="F:protein serine/threonine kinase activity"/>
    <property type="evidence" value="ECO:0007669"/>
    <property type="project" value="UniProtKB-KW"/>
</dbReference>
<reference evidence="9 10" key="1">
    <citation type="submission" date="2024-02" db="EMBL/GenBank/DDBJ databases">
        <title>Chromosome-scale genome assembly of the rough periwinkle Littorina saxatilis.</title>
        <authorList>
            <person name="De Jode A."/>
            <person name="Faria R."/>
            <person name="Formenti G."/>
            <person name="Sims Y."/>
            <person name="Smith T.P."/>
            <person name="Tracey A."/>
            <person name="Wood J.M.D."/>
            <person name="Zagrodzka Z.B."/>
            <person name="Johannesson K."/>
            <person name="Butlin R.K."/>
            <person name="Leder E.H."/>
        </authorList>
    </citation>
    <scope>NUCLEOTIDE SEQUENCE [LARGE SCALE GENOMIC DNA]</scope>
    <source>
        <strain evidence="9">Snail1</strain>
        <tissue evidence="9">Muscle</tissue>
    </source>
</reference>
<dbReference type="Proteomes" id="UP001374579">
    <property type="component" value="Unassembled WGS sequence"/>
</dbReference>
<dbReference type="InterPro" id="IPR017441">
    <property type="entry name" value="Protein_kinase_ATP_BS"/>
</dbReference>
<keyword evidence="5 6" id="KW-0067">ATP-binding</keyword>
<organism evidence="9 10">
    <name type="scientific">Littorina saxatilis</name>
    <dbReference type="NCBI Taxonomy" id="31220"/>
    <lineage>
        <taxon>Eukaryota</taxon>
        <taxon>Metazoa</taxon>
        <taxon>Spiralia</taxon>
        <taxon>Lophotrochozoa</taxon>
        <taxon>Mollusca</taxon>
        <taxon>Gastropoda</taxon>
        <taxon>Caenogastropoda</taxon>
        <taxon>Littorinimorpha</taxon>
        <taxon>Littorinoidea</taxon>
        <taxon>Littorinidae</taxon>
        <taxon>Littorina</taxon>
    </lineage>
</organism>